<dbReference type="HAMAP" id="MF_00165">
    <property type="entry name" value="Thymidylate_kinase"/>
    <property type="match status" value="1"/>
</dbReference>
<dbReference type="GO" id="GO:0004798">
    <property type="term" value="F:dTMP kinase activity"/>
    <property type="evidence" value="ECO:0007669"/>
    <property type="project" value="UniProtKB-UniRule"/>
</dbReference>
<proteinExistence type="inferred from homology"/>
<comment type="catalytic activity">
    <reaction evidence="9 11">
        <text>dTMP + ATP = dTDP + ADP</text>
        <dbReference type="Rhea" id="RHEA:13517"/>
        <dbReference type="ChEBI" id="CHEBI:30616"/>
        <dbReference type="ChEBI" id="CHEBI:58369"/>
        <dbReference type="ChEBI" id="CHEBI:63528"/>
        <dbReference type="ChEBI" id="CHEBI:456216"/>
        <dbReference type="EC" id="2.7.4.9"/>
    </reaction>
</comment>
<dbReference type="GO" id="GO:0005829">
    <property type="term" value="C:cytosol"/>
    <property type="evidence" value="ECO:0007669"/>
    <property type="project" value="TreeGrafter"/>
</dbReference>
<evidence type="ECO:0000256" key="11">
    <source>
        <dbReference type="HAMAP-Rule" id="MF_00165"/>
    </source>
</evidence>
<evidence type="ECO:0000256" key="8">
    <source>
        <dbReference type="ARBA" id="ARBA00022840"/>
    </source>
</evidence>
<dbReference type="RefSeq" id="WP_317694991.1">
    <property type="nucleotide sequence ID" value="NZ_AP026801.1"/>
</dbReference>
<evidence type="ECO:0000259" key="12">
    <source>
        <dbReference type="Pfam" id="PF02223"/>
    </source>
</evidence>
<feature type="domain" description="Thymidylate kinase-like" evidence="12">
    <location>
        <begin position="5"/>
        <end position="193"/>
    </location>
</feature>
<evidence type="ECO:0000256" key="7">
    <source>
        <dbReference type="ARBA" id="ARBA00022777"/>
    </source>
</evidence>
<gene>
    <name evidence="11 13" type="primary">tmk</name>
    <name evidence="13" type="ORF">KIMC2_12230</name>
</gene>
<evidence type="ECO:0000313" key="13">
    <source>
        <dbReference type="EMBL" id="BDR56661.1"/>
    </source>
</evidence>
<dbReference type="InterPro" id="IPR027417">
    <property type="entry name" value="P-loop_NTPase"/>
</dbReference>
<keyword evidence="8 11" id="KW-0067">ATP-binding</keyword>
<evidence type="ECO:0000256" key="5">
    <source>
        <dbReference type="ARBA" id="ARBA00022727"/>
    </source>
</evidence>
<evidence type="ECO:0000256" key="3">
    <source>
        <dbReference type="ARBA" id="ARBA00017144"/>
    </source>
</evidence>
<sequence length="209" mass="22999">MFISFEGIDGAGKSTAIDQLKKFLIDSHLNESIVFTREPGGTKISEAIRQILISNDYEKMDPWTEALLYAAARCQNVVEKIQPALESNKVVLADRFVDSSLAYQGGGRGLGIENVAKLNKFATGDILPDRVVYFKVSPEVALSRVQRRAETDRLEKERAAFFQSISAAYDTLIAKSPAHFIVIDAGKSPVEVYQALKAAVVPLIEEAIH</sequence>
<dbReference type="GO" id="GO:0006227">
    <property type="term" value="P:dUDP biosynthetic process"/>
    <property type="evidence" value="ECO:0007669"/>
    <property type="project" value="TreeGrafter"/>
</dbReference>
<evidence type="ECO:0000256" key="1">
    <source>
        <dbReference type="ARBA" id="ARBA00009776"/>
    </source>
</evidence>
<evidence type="ECO:0000256" key="9">
    <source>
        <dbReference type="ARBA" id="ARBA00048743"/>
    </source>
</evidence>
<feature type="binding site" evidence="11">
    <location>
        <begin position="7"/>
        <end position="14"/>
    </location>
    <ligand>
        <name>ATP</name>
        <dbReference type="ChEBI" id="CHEBI:30616"/>
    </ligand>
</feature>
<keyword evidence="14" id="KW-1185">Reference proteome</keyword>
<dbReference type="AlphaFoldDB" id="A0AAU9CW60"/>
<dbReference type="NCBIfam" id="TIGR00041">
    <property type="entry name" value="DTMP_kinase"/>
    <property type="match status" value="1"/>
</dbReference>
<dbReference type="InterPro" id="IPR039430">
    <property type="entry name" value="Thymidylate_kin-like_dom"/>
</dbReference>
<evidence type="ECO:0000256" key="4">
    <source>
        <dbReference type="ARBA" id="ARBA00022679"/>
    </source>
</evidence>
<dbReference type="GO" id="GO:0005524">
    <property type="term" value="F:ATP binding"/>
    <property type="evidence" value="ECO:0007669"/>
    <property type="project" value="UniProtKB-UniRule"/>
</dbReference>
<dbReference type="CDD" id="cd01672">
    <property type="entry name" value="TMPK"/>
    <property type="match status" value="1"/>
</dbReference>
<comment type="similarity">
    <text evidence="1 11">Belongs to the thymidylate kinase family.</text>
</comment>
<dbReference type="GO" id="GO:0006235">
    <property type="term" value="P:dTTP biosynthetic process"/>
    <property type="evidence" value="ECO:0007669"/>
    <property type="project" value="UniProtKB-UniRule"/>
</dbReference>
<accession>A0AAU9CW60</accession>
<evidence type="ECO:0000256" key="10">
    <source>
        <dbReference type="ARBA" id="ARBA00057735"/>
    </source>
</evidence>
<dbReference type="EC" id="2.7.4.9" evidence="2 11"/>
<evidence type="ECO:0000256" key="2">
    <source>
        <dbReference type="ARBA" id="ARBA00012980"/>
    </source>
</evidence>
<protein>
    <recommendedName>
        <fullName evidence="3 11">Thymidylate kinase</fullName>
        <ecNumber evidence="2 11">2.7.4.9</ecNumber>
    </recommendedName>
    <alternativeName>
        <fullName evidence="11">dTMP kinase</fullName>
    </alternativeName>
</protein>
<dbReference type="GO" id="GO:0006233">
    <property type="term" value="P:dTDP biosynthetic process"/>
    <property type="evidence" value="ECO:0007669"/>
    <property type="project" value="InterPro"/>
</dbReference>
<keyword evidence="7 11" id="KW-0418">Kinase</keyword>
<dbReference type="Gene3D" id="3.40.50.300">
    <property type="entry name" value="P-loop containing nucleotide triphosphate hydrolases"/>
    <property type="match status" value="1"/>
</dbReference>
<organism evidence="13 14">
    <name type="scientific">Xylocopilactobacillus apis</name>
    <dbReference type="NCBI Taxonomy" id="2932183"/>
    <lineage>
        <taxon>Bacteria</taxon>
        <taxon>Bacillati</taxon>
        <taxon>Bacillota</taxon>
        <taxon>Bacilli</taxon>
        <taxon>Lactobacillales</taxon>
        <taxon>Lactobacillaceae</taxon>
        <taxon>Xylocopilactobacillus</taxon>
    </lineage>
</organism>
<keyword evidence="5 11" id="KW-0545">Nucleotide biosynthesis</keyword>
<dbReference type="FunFam" id="3.40.50.300:FF:000225">
    <property type="entry name" value="Thymidylate kinase"/>
    <property type="match status" value="1"/>
</dbReference>
<dbReference type="SUPFAM" id="SSF52540">
    <property type="entry name" value="P-loop containing nucleoside triphosphate hydrolases"/>
    <property type="match status" value="1"/>
</dbReference>
<keyword evidence="6 11" id="KW-0547">Nucleotide-binding</keyword>
<dbReference type="PANTHER" id="PTHR10344:SF4">
    <property type="entry name" value="UMP-CMP KINASE 2, MITOCHONDRIAL"/>
    <property type="match status" value="1"/>
</dbReference>
<evidence type="ECO:0000256" key="6">
    <source>
        <dbReference type="ARBA" id="ARBA00022741"/>
    </source>
</evidence>
<dbReference type="Proteomes" id="UP001321804">
    <property type="component" value="Chromosome"/>
</dbReference>
<dbReference type="EMBL" id="AP026801">
    <property type="protein sequence ID" value="BDR56661.1"/>
    <property type="molecule type" value="Genomic_DNA"/>
</dbReference>
<dbReference type="PANTHER" id="PTHR10344">
    <property type="entry name" value="THYMIDYLATE KINASE"/>
    <property type="match status" value="1"/>
</dbReference>
<dbReference type="KEGG" id="xak:KIMC2_12230"/>
<dbReference type="Pfam" id="PF02223">
    <property type="entry name" value="Thymidylate_kin"/>
    <property type="match status" value="1"/>
</dbReference>
<dbReference type="InterPro" id="IPR018094">
    <property type="entry name" value="Thymidylate_kinase"/>
</dbReference>
<evidence type="ECO:0000313" key="14">
    <source>
        <dbReference type="Proteomes" id="UP001321804"/>
    </source>
</evidence>
<keyword evidence="4 11" id="KW-0808">Transferase</keyword>
<name>A0AAU9CW60_9LACO</name>
<reference evidence="13 14" key="1">
    <citation type="journal article" date="2023" name="Microbiol. Spectr.">
        <title>Symbiosis of Carpenter Bees with Uncharacterized Lactic Acid Bacteria Showing NAD Auxotrophy.</title>
        <authorList>
            <person name="Kawasaki S."/>
            <person name="Ozawa K."/>
            <person name="Mori T."/>
            <person name="Yamamoto A."/>
            <person name="Ito M."/>
            <person name="Ohkuma M."/>
            <person name="Sakamoto M."/>
            <person name="Matsutani M."/>
        </authorList>
    </citation>
    <scope>NUCLEOTIDE SEQUENCE [LARGE SCALE GENOMIC DNA]</scope>
    <source>
        <strain evidence="13 14">KimC2</strain>
    </source>
</reference>
<comment type="function">
    <text evidence="10 11">Phosphorylation of dTMP to form dTDP in both de novo and salvage pathways of dTTP synthesis.</text>
</comment>